<dbReference type="Proteomes" id="UP000236047">
    <property type="component" value="Unassembled WGS sequence"/>
</dbReference>
<name>A0A2N8P7Q7_STRNR</name>
<accession>A0A2N8P7Q7</accession>
<feature type="transmembrane region" description="Helical" evidence="2">
    <location>
        <begin position="24"/>
        <end position="44"/>
    </location>
</feature>
<organism evidence="3 4">
    <name type="scientific">Streptomyces noursei</name>
    <name type="common">Streptomyces albulus</name>
    <dbReference type="NCBI Taxonomy" id="1971"/>
    <lineage>
        <taxon>Bacteria</taxon>
        <taxon>Bacillati</taxon>
        <taxon>Actinomycetota</taxon>
        <taxon>Actinomycetes</taxon>
        <taxon>Kitasatosporales</taxon>
        <taxon>Streptomycetaceae</taxon>
        <taxon>Streptomyces</taxon>
    </lineage>
</organism>
<feature type="transmembrane region" description="Helical" evidence="2">
    <location>
        <begin position="173"/>
        <end position="191"/>
    </location>
</feature>
<keyword evidence="2" id="KW-1133">Transmembrane helix</keyword>
<proteinExistence type="predicted"/>
<gene>
    <name evidence="3" type="ORF">AOB60_21510</name>
</gene>
<reference evidence="4" key="1">
    <citation type="submission" date="2015-09" db="EMBL/GenBank/DDBJ databases">
        <authorList>
            <person name="Graham D.E."/>
            <person name="Mahan K.M."/>
            <person name="Klingeman D.M."/>
            <person name="Fida T."/>
            <person name="Giannone R.J."/>
            <person name="Hettich R.L."/>
            <person name="Parry R.J."/>
            <person name="Spain J.C."/>
        </authorList>
    </citation>
    <scope>NUCLEOTIDE SEQUENCE [LARGE SCALE GENOMIC DNA]</scope>
    <source>
        <strain evidence="4">JCM 4701</strain>
    </source>
</reference>
<dbReference type="RefSeq" id="WP_102924736.1">
    <property type="nucleotide sequence ID" value="NZ_LJSN01000003.1"/>
</dbReference>
<sequence>MRRHLTFFVTAARYDLVVHARNRFAMFLVVLYVPAWVTLAHAALPDKPAPIRLNSTGEFLSPPGDQLSQITGALNAVTLIAGFMMFAATFNGGRFDRRLAMAGHPRIHLALAKTTSLALACAAVSVYATAVTCAAWIPRQPALLATALFCDAMTYGALGVLFGCVLRREVEGMFAMVMTSVIDVALQNPIANTGANSPLVRLLPSYGSMQAATGAGFTNGTMTSCLAVQTLWFAGAALLALLAFHRRTRSAFPRTRRPRTPTRGRPAHGTR</sequence>
<feature type="region of interest" description="Disordered" evidence="1">
    <location>
        <begin position="251"/>
        <end position="271"/>
    </location>
</feature>
<dbReference type="EMBL" id="LJSN01000003">
    <property type="protein sequence ID" value="PNE37010.1"/>
    <property type="molecule type" value="Genomic_DNA"/>
</dbReference>
<protein>
    <submittedName>
        <fullName evidence="3">Uncharacterized protein</fullName>
    </submittedName>
</protein>
<feature type="transmembrane region" description="Helical" evidence="2">
    <location>
        <begin position="111"/>
        <end position="137"/>
    </location>
</feature>
<keyword evidence="2" id="KW-0812">Transmembrane</keyword>
<evidence type="ECO:0000313" key="4">
    <source>
        <dbReference type="Proteomes" id="UP000236047"/>
    </source>
</evidence>
<keyword evidence="4" id="KW-1185">Reference proteome</keyword>
<keyword evidence="2" id="KW-0472">Membrane</keyword>
<feature type="transmembrane region" description="Helical" evidence="2">
    <location>
        <begin position="70"/>
        <end position="90"/>
    </location>
</feature>
<evidence type="ECO:0000256" key="2">
    <source>
        <dbReference type="SAM" id="Phobius"/>
    </source>
</evidence>
<feature type="transmembrane region" description="Helical" evidence="2">
    <location>
        <begin position="226"/>
        <end position="244"/>
    </location>
</feature>
<evidence type="ECO:0000256" key="1">
    <source>
        <dbReference type="SAM" id="MobiDB-lite"/>
    </source>
</evidence>
<feature type="transmembrane region" description="Helical" evidence="2">
    <location>
        <begin position="143"/>
        <end position="166"/>
    </location>
</feature>
<evidence type="ECO:0000313" key="3">
    <source>
        <dbReference type="EMBL" id="PNE37010.1"/>
    </source>
</evidence>
<dbReference type="AlphaFoldDB" id="A0A2N8P7Q7"/>
<comment type="caution">
    <text evidence="3">The sequence shown here is derived from an EMBL/GenBank/DDBJ whole genome shotgun (WGS) entry which is preliminary data.</text>
</comment>